<dbReference type="AlphaFoldDB" id="K9GBA1"/>
<dbReference type="KEGG" id="pdp:PDIP_58710"/>
<gene>
    <name evidence="1" type="ORF">PDIP_58710</name>
</gene>
<dbReference type="EMBL" id="AKCU01000404">
    <property type="protein sequence ID" value="EKV10596.1"/>
    <property type="molecule type" value="Genomic_DNA"/>
</dbReference>
<dbReference type="SUPFAM" id="SSF53649">
    <property type="entry name" value="Alkaline phosphatase-like"/>
    <property type="match status" value="1"/>
</dbReference>
<dbReference type="Proteomes" id="UP000009886">
    <property type="component" value="Unassembled WGS sequence"/>
</dbReference>
<dbReference type="GeneID" id="26234187"/>
<dbReference type="InterPro" id="IPR017850">
    <property type="entry name" value="Alkaline_phosphatase_core_sf"/>
</dbReference>
<dbReference type="HOGENOM" id="CLU_2278388_0_0_1"/>
<name>K9GBA1_PEND1</name>
<evidence type="ECO:0000313" key="1">
    <source>
        <dbReference type="EMBL" id="EKV10596.1"/>
    </source>
</evidence>
<sequence length="102" mass="11477">MIMTGTEHHIAGLGNLLEWTNIISSQNGPQGSTMSTAPQRGMPGYESYLNERVVPLPEILRDGGYFTSFCVDLRPANMLANSNPRRLTPLVWRRSSYRRTSH</sequence>
<dbReference type="VEuPathDB" id="FungiDB:PDIP_58710"/>
<dbReference type="OrthoDB" id="103349at2759"/>
<organism evidence="1 2">
    <name type="scientific">Penicillium digitatum (strain Pd1 / CECT 20795)</name>
    <name type="common">Green mold</name>
    <dbReference type="NCBI Taxonomy" id="1170230"/>
    <lineage>
        <taxon>Eukaryota</taxon>
        <taxon>Fungi</taxon>
        <taxon>Dikarya</taxon>
        <taxon>Ascomycota</taxon>
        <taxon>Pezizomycotina</taxon>
        <taxon>Eurotiomycetes</taxon>
        <taxon>Eurotiomycetidae</taxon>
        <taxon>Eurotiales</taxon>
        <taxon>Aspergillaceae</taxon>
        <taxon>Penicillium</taxon>
    </lineage>
</organism>
<accession>K9GBA1</accession>
<comment type="caution">
    <text evidence="1">The sequence shown here is derived from an EMBL/GenBank/DDBJ whole genome shotgun (WGS) entry which is preliminary data.</text>
</comment>
<reference evidence="2" key="1">
    <citation type="journal article" date="2012" name="BMC Genomics">
        <title>Genome sequence of the necrotrophic fungus Penicillium digitatum, the main postharvest pathogen of citrus.</title>
        <authorList>
            <person name="Marcet-Houben M."/>
            <person name="Ballester A.-R."/>
            <person name="de la Fuente B."/>
            <person name="Harries E."/>
            <person name="Marcos J.F."/>
            <person name="Gonzalez-Candelas L."/>
            <person name="Gabaldon T."/>
        </authorList>
    </citation>
    <scope>NUCLEOTIDE SEQUENCE [LARGE SCALE GENOMIC DNA]</scope>
    <source>
        <strain evidence="2">Pd1 / CECT 20795</strain>
    </source>
</reference>
<evidence type="ECO:0000313" key="2">
    <source>
        <dbReference type="Proteomes" id="UP000009886"/>
    </source>
</evidence>
<protein>
    <submittedName>
        <fullName evidence="1">Arylsulfatase</fullName>
    </submittedName>
</protein>
<dbReference type="RefSeq" id="XP_014533097.2">
    <property type="nucleotide sequence ID" value="XM_014677611.2"/>
</dbReference>
<proteinExistence type="predicted"/>